<comment type="caution">
    <text evidence="1">The sequence shown here is derived from an EMBL/GenBank/DDBJ whole genome shotgun (WGS) entry which is preliminary data.</text>
</comment>
<proteinExistence type="predicted"/>
<evidence type="ECO:0000313" key="2">
    <source>
        <dbReference type="Proteomes" id="UP001055879"/>
    </source>
</evidence>
<keyword evidence="2" id="KW-1185">Reference proteome</keyword>
<protein>
    <submittedName>
        <fullName evidence="1">Uncharacterized protein</fullName>
    </submittedName>
</protein>
<organism evidence="1 2">
    <name type="scientific">Arctium lappa</name>
    <name type="common">Greater burdock</name>
    <name type="synonym">Lappa major</name>
    <dbReference type="NCBI Taxonomy" id="4217"/>
    <lineage>
        <taxon>Eukaryota</taxon>
        <taxon>Viridiplantae</taxon>
        <taxon>Streptophyta</taxon>
        <taxon>Embryophyta</taxon>
        <taxon>Tracheophyta</taxon>
        <taxon>Spermatophyta</taxon>
        <taxon>Magnoliopsida</taxon>
        <taxon>eudicotyledons</taxon>
        <taxon>Gunneridae</taxon>
        <taxon>Pentapetalae</taxon>
        <taxon>asterids</taxon>
        <taxon>campanulids</taxon>
        <taxon>Asterales</taxon>
        <taxon>Asteraceae</taxon>
        <taxon>Carduoideae</taxon>
        <taxon>Cardueae</taxon>
        <taxon>Arctiinae</taxon>
        <taxon>Arctium</taxon>
    </lineage>
</organism>
<dbReference type="Proteomes" id="UP001055879">
    <property type="component" value="Linkage Group LG16"/>
</dbReference>
<evidence type="ECO:0000313" key="1">
    <source>
        <dbReference type="EMBL" id="KAI3669401.1"/>
    </source>
</evidence>
<accession>A0ACB8XMG4</accession>
<sequence length="450" mass="52889">MSNPLLSMGSRSKPPVLMADEYQQWKKRMIQFLNLKNRAYMESIINCPVNPIVRVQGQVETDTSLEIPDRYVRKPYQYFSEKERDQYKIDEEALIYLTMAIPNDIYNGVDSRNSTKEVWDELSRQFEVSEASIQAKQNLCINAYEGFHAKEGETLLETYNRYNIILNDLRRNNISKSASEINYKFIKNLNPEWKNFAINLQLSKNMAQENVTDIFSTLSQNEDEVRTINLESNKLKDSVALIADNAPVSSARSKRKMSKALVTEVTDSDSVSSDEELEIDSDPDIQKFSEDLALITRRFKKTFGKKKFYSKPKYEGHKKEKAELRYKPRHLLPREERREDRKEDRREDKREKRKKTELMNQEDATTVENLGISQKTADSRRSRIQTIMRESHLLPRKLKKERCSWLKKKNGCSKVLMTTSRHTSPKFPTWQSWTVTMKILKRILKTQTLR</sequence>
<name>A0ACB8XMG4_ARCLA</name>
<gene>
    <name evidence="1" type="ORF">L6452_40636</name>
</gene>
<reference evidence="1 2" key="2">
    <citation type="journal article" date="2022" name="Mol. Ecol. Resour.">
        <title>The genomes of chicory, endive, great burdock and yacon provide insights into Asteraceae paleo-polyploidization history and plant inulin production.</title>
        <authorList>
            <person name="Fan W."/>
            <person name="Wang S."/>
            <person name="Wang H."/>
            <person name="Wang A."/>
            <person name="Jiang F."/>
            <person name="Liu H."/>
            <person name="Zhao H."/>
            <person name="Xu D."/>
            <person name="Zhang Y."/>
        </authorList>
    </citation>
    <scope>NUCLEOTIDE SEQUENCE [LARGE SCALE GENOMIC DNA]</scope>
    <source>
        <strain evidence="2">cv. Niubang</strain>
    </source>
</reference>
<reference evidence="2" key="1">
    <citation type="journal article" date="2022" name="Mol. Ecol. Resour.">
        <title>The genomes of chicory, endive, great burdock and yacon provide insights into Asteraceae palaeo-polyploidization history and plant inulin production.</title>
        <authorList>
            <person name="Fan W."/>
            <person name="Wang S."/>
            <person name="Wang H."/>
            <person name="Wang A."/>
            <person name="Jiang F."/>
            <person name="Liu H."/>
            <person name="Zhao H."/>
            <person name="Xu D."/>
            <person name="Zhang Y."/>
        </authorList>
    </citation>
    <scope>NUCLEOTIDE SEQUENCE [LARGE SCALE GENOMIC DNA]</scope>
    <source>
        <strain evidence="2">cv. Niubang</strain>
    </source>
</reference>
<dbReference type="EMBL" id="CM042062">
    <property type="protein sequence ID" value="KAI3669401.1"/>
    <property type="molecule type" value="Genomic_DNA"/>
</dbReference>